<dbReference type="PANTHER" id="PTHR39184">
    <property type="match status" value="1"/>
</dbReference>
<sequence length="479" mass="54699">MVMILVKENLERYVAAAKAAGCPRDQVARFVEAQYVAQPKQLEFHALARECDRDDGPFWVGVGGARGGSKSHMIMAQMGLDDCQRVPGLKLLFLRQIQKSAAESLEDLTFRVFGAIEHKFTRSPGQVTFPKNDSRIILGGYRNESDIGKYLGIEYDGIGLEEATQLSESKITKLRGSVRSSKLGWRERVYTSTNPGGIGHPWYKEHFVVPQRKGELHHNFIGGQTRFIPATYRDNAFVSQSYIDYLEALTGPLGEAWREGNWDIFEGMAFPQWNEERHVIAPRAIPFHWPKWRAIDWGYAAPWACYWMTKNPDNGRIYVYREAYYTELDDRQQPRMIQDMTPPAEKVDFTYADPSMWARKNLEGKVSSTADEYLKERVILTRADNDRIGGKRKVDRVLAPLPDGLPGLQIFDTCPHLIRTLPALPYDPNRKEDVDTKAEDHAYDALRYGLSNVDAMIEIPRDNTVARMALEDYSLRDVL</sequence>
<dbReference type="Gene3D" id="3.30.420.280">
    <property type="match status" value="1"/>
</dbReference>
<dbReference type="PANTHER" id="PTHR39184:SF1">
    <property type="entry name" value="PBSX PHAGE TERMINASE LARGE SUBUNIT"/>
    <property type="match status" value="1"/>
</dbReference>
<gene>
    <name evidence="2" type="ORF">MM415B00245_0030</name>
</gene>
<feature type="domain" description="Phage terminase large subunit N-terminal" evidence="1">
    <location>
        <begin position="64"/>
        <end position="249"/>
    </location>
</feature>
<dbReference type="AlphaFoldDB" id="A0A6M3JBJ6"/>
<evidence type="ECO:0000259" key="1">
    <source>
        <dbReference type="Pfam" id="PF04466"/>
    </source>
</evidence>
<dbReference type="Gene3D" id="3.40.50.300">
    <property type="entry name" value="P-loop containing nucleotide triphosphate hydrolases"/>
    <property type="match status" value="1"/>
</dbReference>
<dbReference type="InterPro" id="IPR052380">
    <property type="entry name" value="Viral_DNA_packaging_terminase"/>
</dbReference>
<proteinExistence type="predicted"/>
<accession>A0A6M3JBJ6</accession>
<evidence type="ECO:0000313" key="2">
    <source>
        <dbReference type="EMBL" id="QJA67324.1"/>
    </source>
</evidence>
<dbReference type="InterPro" id="IPR027417">
    <property type="entry name" value="P-loop_NTPase"/>
</dbReference>
<dbReference type="InterPro" id="IPR035412">
    <property type="entry name" value="Terminase_L_N"/>
</dbReference>
<reference evidence="2" key="1">
    <citation type="submission" date="2020-03" db="EMBL/GenBank/DDBJ databases">
        <title>The deep terrestrial virosphere.</title>
        <authorList>
            <person name="Holmfeldt K."/>
            <person name="Nilsson E."/>
            <person name="Simone D."/>
            <person name="Lopez-Fernandez M."/>
            <person name="Wu X."/>
            <person name="de Brujin I."/>
            <person name="Lundin D."/>
            <person name="Andersson A."/>
            <person name="Bertilsson S."/>
            <person name="Dopson M."/>
        </authorList>
    </citation>
    <scope>NUCLEOTIDE SEQUENCE</scope>
    <source>
        <strain evidence="2">MM415B00245</strain>
    </source>
</reference>
<dbReference type="EMBL" id="MT141569">
    <property type="protein sequence ID" value="QJA67324.1"/>
    <property type="molecule type" value="Genomic_DNA"/>
</dbReference>
<organism evidence="2">
    <name type="scientific">viral metagenome</name>
    <dbReference type="NCBI Taxonomy" id="1070528"/>
    <lineage>
        <taxon>unclassified sequences</taxon>
        <taxon>metagenomes</taxon>
        <taxon>organismal metagenomes</taxon>
    </lineage>
</organism>
<protein>
    <submittedName>
        <fullName evidence="2">Putative terminase</fullName>
    </submittedName>
</protein>
<name>A0A6M3JBJ6_9ZZZZ</name>
<dbReference type="Pfam" id="PF04466">
    <property type="entry name" value="Terminase_3"/>
    <property type="match status" value="1"/>
</dbReference>